<feature type="transmembrane region" description="Helical" evidence="2">
    <location>
        <begin position="12"/>
        <end position="37"/>
    </location>
</feature>
<comment type="caution">
    <text evidence="3">The sequence shown here is derived from an EMBL/GenBank/DDBJ whole genome shotgun (WGS) entry which is preliminary data.</text>
</comment>
<dbReference type="EMBL" id="JADGKB010000040">
    <property type="protein sequence ID" value="KAJ3257277.1"/>
    <property type="molecule type" value="Genomic_DNA"/>
</dbReference>
<dbReference type="Proteomes" id="UP001210925">
    <property type="component" value="Unassembled WGS sequence"/>
</dbReference>
<name>A0AAD5Y392_9FUNG</name>
<reference evidence="3" key="1">
    <citation type="submission" date="2020-05" db="EMBL/GenBank/DDBJ databases">
        <title>Phylogenomic resolution of chytrid fungi.</title>
        <authorList>
            <person name="Stajich J.E."/>
            <person name="Amses K."/>
            <person name="Simmons R."/>
            <person name="Seto K."/>
            <person name="Myers J."/>
            <person name="Bonds A."/>
            <person name="Quandt C.A."/>
            <person name="Barry K."/>
            <person name="Liu P."/>
            <person name="Grigoriev I."/>
            <person name="Longcore J.E."/>
            <person name="James T.Y."/>
        </authorList>
    </citation>
    <scope>NUCLEOTIDE SEQUENCE</scope>
    <source>
        <strain evidence="3">PLAUS21</strain>
    </source>
</reference>
<keyword evidence="2" id="KW-0812">Transmembrane</keyword>
<gene>
    <name evidence="3" type="ORF">HK103_004831</name>
</gene>
<accession>A0AAD5Y392</accession>
<keyword evidence="2" id="KW-0472">Membrane</keyword>
<evidence type="ECO:0000256" key="2">
    <source>
        <dbReference type="SAM" id="Phobius"/>
    </source>
</evidence>
<dbReference type="AlphaFoldDB" id="A0AAD5Y392"/>
<feature type="compositionally biased region" description="Basic and acidic residues" evidence="1">
    <location>
        <begin position="97"/>
        <end position="123"/>
    </location>
</feature>
<evidence type="ECO:0000313" key="3">
    <source>
        <dbReference type="EMBL" id="KAJ3257277.1"/>
    </source>
</evidence>
<keyword evidence="2" id="KW-1133">Transmembrane helix</keyword>
<sequence>MEVKGMLRLRYFMFSFMVTAMMIEQISGGVIGIHFAILCHVYHYLSNIMEKIGHTLRKGKGTKMKRRKAIDIEVDSDAMHESGFGESSIRDASALGSRRDKEGSGLGSKRDKEGSGLGSRRDTVGSALSTKKEDIAQGRDSIISPNKS</sequence>
<evidence type="ECO:0000313" key="4">
    <source>
        <dbReference type="Proteomes" id="UP001210925"/>
    </source>
</evidence>
<organism evidence="3 4">
    <name type="scientific">Boothiomyces macroporosus</name>
    <dbReference type="NCBI Taxonomy" id="261099"/>
    <lineage>
        <taxon>Eukaryota</taxon>
        <taxon>Fungi</taxon>
        <taxon>Fungi incertae sedis</taxon>
        <taxon>Chytridiomycota</taxon>
        <taxon>Chytridiomycota incertae sedis</taxon>
        <taxon>Chytridiomycetes</taxon>
        <taxon>Rhizophydiales</taxon>
        <taxon>Terramycetaceae</taxon>
        <taxon>Boothiomyces</taxon>
    </lineage>
</organism>
<protein>
    <submittedName>
        <fullName evidence="3">Uncharacterized protein</fullName>
    </submittedName>
</protein>
<proteinExistence type="predicted"/>
<keyword evidence="4" id="KW-1185">Reference proteome</keyword>
<evidence type="ECO:0000256" key="1">
    <source>
        <dbReference type="SAM" id="MobiDB-lite"/>
    </source>
</evidence>
<feature type="region of interest" description="Disordered" evidence="1">
    <location>
        <begin position="82"/>
        <end position="148"/>
    </location>
</feature>